<evidence type="ECO:0000313" key="3">
    <source>
        <dbReference type="Proteomes" id="UP000462152"/>
    </source>
</evidence>
<dbReference type="InterPro" id="IPR029044">
    <property type="entry name" value="Nucleotide-diphossugar_trans"/>
</dbReference>
<dbReference type="EMBL" id="WOGT01000005">
    <property type="protein sequence ID" value="MUN55328.1"/>
    <property type="molecule type" value="Genomic_DNA"/>
</dbReference>
<reference evidence="2 3" key="1">
    <citation type="submission" date="2019-12" db="EMBL/GenBank/DDBJ databases">
        <authorList>
            <person name="Li J."/>
            <person name="Shi Y."/>
            <person name="Xu G."/>
            <person name="Xiao D."/>
            <person name="Ran X."/>
        </authorList>
    </citation>
    <scope>NUCLEOTIDE SEQUENCE [LARGE SCALE GENOMIC DNA]</scope>
    <source>
        <strain evidence="2 3">JCM 15915</strain>
    </source>
</reference>
<gene>
    <name evidence="2" type="ORF">GMA10_08925</name>
</gene>
<dbReference type="PANTHER" id="PTHR43685:SF2">
    <property type="entry name" value="GLYCOSYLTRANSFERASE 2-LIKE DOMAIN-CONTAINING PROTEIN"/>
    <property type="match status" value="1"/>
</dbReference>
<dbReference type="Pfam" id="PF00535">
    <property type="entry name" value="Glycos_transf_2"/>
    <property type="match status" value="1"/>
</dbReference>
<feature type="domain" description="Glycosyltransferase 2-like" evidence="1">
    <location>
        <begin position="1"/>
        <end position="127"/>
    </location>
</feature>
<protein>
    <submittedName>
        <fullName evidence="2">Glycosyltransferase</fullName>
    </submittedName>
</protein>
<proteinExistence type="predicted"/>
<accession>A0A7K1LJH2</accession>
<dbReference type="InterPro" id="IPR001173">
    <property type="entry name" value="Glyco_trans_2-like"/>
</dbReference>
<dbReference type="SUPFAM" id="SSF53448">
    <property type="entry name" value="Nucleotide-diphospho-sugar transferases"/>
    <property type="match status" value="1"/>
</dbReference>
<evidence type="ECO:0000259" key="1">
    <source>
        <dbReference type="Pfam" id="PF00535"/>
    </source>
</evidence>
<keyword evidence="2" id="KW-0808">Transferase</keyword>
<dbReference type="CDD" id="cd00761">
    <property type="entry name" value="Glyco_tranf_GTA_type"/>
    <property type="match status" value="1"/>
</dbReference>
<evidence type="ECO:0000313" key="2">
    <source>
        <dbReference type="EMBL" id="MUN55328.1"/>
    </source>
</evidence>
<dbReference type="Gene3D" id="3.90.550.10">
    <property type="entry name" value="Spore Coat Polysaccharide Biosynthesis Protein SpsA, Chain A"/>
    <property type="match status" value="1"/>
</dbReference>
<name>A0A7K1LJH2_9MICC</name>
<dbReference type="OrthoDB" id="3226099at2"/>
<sequence length="319" mass="35386">MPVYNTEKRVVSAITSVLAQTDPDFELLVMIDASPDQSSETIHRFLSENPDSRVRVFDNRTNLGVSGVRNQALDEAKGRWVTFIDSDDRYRPNFLSTMHAFAQTHDADLVVCGHTLVSTDGSHRDRSAGSTGVRTGKQAGLELLEDNLTPYVWDKLISVDAITDVRFPMDIHRAEDAVFCLGAYTGSERTAVIEPSLYEYTVDANSATWGKVVPVEESDRLLEHLSQQAGHLLNEPQGLSAFKISCILTYLNNAQQAIGLDKAEGGEIISQCQRRISWNQIAAALRIKPVFGFAGILLKASPAAYRRLYGTYVRRMYGI</sequence>
<dbReference type="InterPro" id="IPR050834">
    <property type="entry name" value="Glycosyltransf_2"/>
</dbReference>
<dbReference type="PANTHER" id="PTHR43685">
    <property type="entry name" value="GLYCOSYLTRANSFERASE"/>
    <property type="match status" value="1"/>
</dbReference>
<organism evidence="2 3">
    <name type="scientific">Rothia koreensis</name>
    <dbReference type="NCBI Taxonomy" id="592378"/>
    <lineage>
        <taxon>Bacteria</taxon>
        <taxon>Bacillati</taxon>
        <taxon>Actinomycetota</taxon>
        <taxon>Actinomycetes</taxon>
        <taxon>Micrococcales</taxon>
        <taxon>Micrococcaceae</taxon>
        <taxon>Rothia</taxon>
    </lineage>
</organism>
<keyword evidence="3" id="KW-1185">Reference proteome</keyword>
<comment type="caution">
    <text evidence="2">The sequence shown here is derived from an EMBL/GenBank/DDBJ whole genome shotgun (WGS) entry which is preliminary data.</text>
</comment>
<dbReference type="GO" id="GO:0016740">
    <property type="term" value="F:transferase activity"/>
    <property type="evidence" value="ECO:0007669"/>
    <property type="project" value="UniProtKB-KW"/>
</dbReference>
<dbReference type="AlphaFoldDB" id="A0A7K1LJH2"/>
<dbReference type="Proteomes" id="UP000462152">
    <property type="component" value="Unassembled WGS sequence"/>
</dbReference>